<dbReference type="Pfam" id="PF12833">
    <property type="entry name" value="HTH_18"/>
    <property type="match status" value="1"/>
</dbReference>
<sequence>MRKITNKYLSEDDNHKQIVGNNFEIYEKHGVPMTVDTYHYHDFYEVVFILDGECSMLVNDSTYYLKRGDFLLISSGIMHKYNYNDTIHTNSKRLILWISRPYLDSLSDNSLKLYSCFEYSQNTNNFAYHFPSYYNDTLQYSLIKISTFNFDHKQDFKGKDLFDKANLTIFFTCLCNLCSQDIYNLLSNNHHQLIDQVSYFIDEHITEEILIDDLVNYLNISKYHFIRKFKYLTGITVHYYIINKKMICACEDIKNTNRTFSYISSHYGFGNYSSFLRNFIKINGINPAQYRKISANLYPKIRSS</sequence>
<dbReference type="PANTHER" id="PTHR43280">
    <property type="entry name" value="ARAC-FAMILY TRANSCRIPTIONAL REGULATOR"/>
    <property type="match status" value="1"/>
</dbReference>
<dbReference type="RefSeq" id="WP_168980894.1">
    <property type="nucleotide sequence ID" value="NZ_JABAGD010000002.1"/>
</dbReference>
<proteinExistence type="predicted"/>
<evidence type="ECO:0000313" key="5">
    <source>
        <dbReference type="EMBL" id="NMF03452.1"/>
    </source>
</evidence>
<dbReference type="GO" id="GO:0003700">
    <property type="term" value="F:DNA-binding transcription factor activity"/>
    <property type="evidence" value="ECO:0007669"/>
    <property type="project" value="InterPro"/>
</dbReference>
<evidence type="ECO:0000256" key="3">
    <source>
        <dbReference type="ARBA" id="ARBA00023163"/>
    </source>
</evidence>
<gene>
    <name evidence="5" type="ORF">HF849_01610</name>
</gene>
<dbReference type="InterPro" id="IPR003313">
    <property type="entry name" value="AraC-bd"/>
</dbReference>
<dbReference type="SUPFAM" id="SSF46689">
    <property type="entry name" value="Homeodomain-like"/>
    <property type="match status" value="2"/>
</dbReference>
<protein>
    <submittedName>
        <fullName evidence="5">AraC family transcriptional regulator</fullName>
    </submittedName>
</protein>
<dbReference type="Gene3D" id="2.60.120.10">
    <property type="entry name" value="Jelly Rolls"/>
    <property type="match status" value="1"/>
</dbReference>
<dbReference type="InterPro" id="IPR018060">
    <property type="entry name" value="HTH_AraC"/>
</dbReference>
<evidence type="ECO:0000313" key="6">
    <source>
        <dbReference type="Proteomes" id="UP000587880"/>
    </source>
</evidence>
<dbReference type="GO" id="GO:0043565">
    <property type="term" value="F:sequence-specific DNA binding"/>
    <property type="evidence" value="ECO:0007669"/>
    <property type="project" value="InterPro"/>
</dbReference>
<keyword evidence="1" id="KW-0805">Transcription regulation</keyword>
<evidence type="ECO:0000259" key="4">
    <source>
        <dbReference type="PROSITE" id="PS01124"/>
    </source>
</evidence>
<reference evidence="5 6" key="1">
    <citation type="submission" date="2020-04" db="EMBL/GenBank/DDBJ databases">
        <authorList>
            <person name="Hitch T.C.A."/>
            <person name="Wylensek D."/>
            <person name="Clavel T."/>
        </authorList>
    </citation>
    <scope>NUCLEOTIDE SEQUENCE [LARGE SCALE GENOMIC DNA]</scope>
    <source>
        <strain evidence="5 6">WB01_NA02</strain>
    </source>
</reference>
<dbReference type="SMART" id="SM00342">
    <property type="entry name" value="HTH_ARAC"/>
    <property type="match status" value="1"/>
</dbReference>
<dbReference type="InterPro" id="IPR014710">
    <property type="entry name" value="RmlC-like_jellyroll"/>
</dbReference>
<comment type="caution">
    <text evidence="5">The sequence shown here is derived from an EMBL/GenBank/DDBJ whole genome shotgun (WGS) entry which is preliminary data.</text>
</comment>
<dbReference type="PROSITE" id="PS01124">
    <property type="entry name" value="HTH_ARAC_FAMILY_2"/>
    <property type="match status" value="1"/>
</dbReference>
<dbReference type="PANTHER" id="PTHR43280:SF2">
    <property type="entry name" value="HTH-TYPE TRANSCRIPTIONAL REGULATOR EXSA"/>
    <property type="match status" value="1"/>
</dbReference>
<keyword evidence="3" id="KW-0804">Transcription</keyword>
<dbReference type="PROSITE" id="PS00041">
    <property type="entry name" value="HTH_ARAC_FAMILY_1"/>
    <property type="match status" value="1"/>
</dbReference>
<dbReference type="Proteomes" id="UP000587880">
    <property type="component" value="Unassembled WGS sequence"/>
</dbReference>
<name>A0A7X9XMI4_CLOBE</name>
<dbReference type="Gene3D" id="1.10.10.60">
    <property type="entry name" value="Homeodomain-like"/>
    <property type="match status" value="2"/>
</dbReference>
<dbReference type="InterPro" id="IPR011051">
    <property type="entry name" value="RmlC_Cupin_sf"/>
</dbReference>
<dbReference type="InterPro" id="IPR009057">
    <property type="entry name" value="Homeodomain-like_sf"/>
</dbReference>
<dbReference type="SUPFAM" id="SSF51182">
    <property type="entry name" value="RmlC-like cupins"/>
    <property type="match status" value="1"/>
</dbReference>
<dbReference type="EMBL" id="JABAGD010000002">
    <property type="protein sequence ID" value="NMF03452.1"/>
    <property type="molecule type" value="Genomic_DNA"/>
</dbReference>
<feature type="domain" description="HTH araC/xylS-type" evidence="4">
    <location>
        <begin position="195"/>
        <end position="293"/>
    </location>
</feature>
<keyword evidence="2" id="KW-0238">DNA-binding</keyword>
<dbReference type="Pfam" id="PF02311">
    <property type="entry name" value="AraC_binding"/>
    <property type="match status" value="1"/>
</dbReference>
<dbReference type="AlphaFoldDB" id="A0A7X9XMI4"/>
<organism evidence="5 6">
    <name type="scientific">Clostridium beijerinckii</name>
    <name type="common">Clostridium MP</name>
    <dbReference type="NCBI Taxonomy" id="1520"/>
    <lineage>
        <taxon>Bacteria</taxon>
        <taxon>Bacillati</taxon>
        <taxon>Bacillota</taxon>
        <taxon>Clostridia</taxon>
        <taxon>Eubacteriales</taxon>
        <taxon>Clostridiaceae</taxon>
        <taxon>Clostridium</taxon>
    </lineage>
</organism>
<accession>A0A7X9XMI4</accession>
<dbReference type="InterPro" id="IPR018062">
    <property type="entry name" value="HTH_AraC-typ_CS"/>
</dbReference>
<evidence type="ECO:0000256" key="1">
    <source>
        <dbReference type="ARBA" id="ARBA00023015"/>
    </source>
</evidence>
<evidence type="ECO:0000256" key="2">
    <source>
        <dbReference type="ARBA" id="ARBA00023125"/>
    </source>
</evidence>